<dbReference type="GO" id="GO:0006508">
    <property type="term" value="P:proteolysis"/>
    <property type="evidence" value="ECO:0007669"/>
    <property type="project" value="UniProtKB-KW"/>
</dbReference>
<dbReference type="Pfam" id="PF04389">
    <property type="entry name" value="Peptidase_M28"/>
    <property type="match status" value="1"/>
</dbReference>
<keyword evidence="7 23" id="KW-0121">Carboxypeptidase</keyword>
<evidence type="ECO:0000256" key="4">
    <source>
        <dbReference type="ARBA" id="ARBA00004613"/>
    </source>
</evidence>
<evidence type="ECO:0000256" key="10">
    <source>
        <dbReference type="ARBA" id="ARBA00022729"/>
    </source>
</evidence>
<evidence type="ECO:0000256" key="7">
    <source>
        <dbReference type="ARBA" id="ARBA00022645"/>
    </source>
</evidence>
<evidence type="ECO:0000256" key="12">
    <source>
        <dbReference type="ARBA" id="ARBA00022824"/>
    </source>
</evidence>
<evidence type="ECO:0000256" key="19">
    <source>
        <dbReference type="ARBA" id="ARBA00025833"/>
    </source>
</evidence>
<keyword evidence="12" id="KW-0256">Endoplasmic reticulum</keyword>
<feature type="signal peptide" evidence="21">
    <location>
        <begin position="1"/>
        <end position="23"/>
    </location>
</feature>
<keyword evidence="9" id="KW-0479">Metal-binding</keyword>
<evidence type="ECO:0000256" key="13">
    <source>
        <dbReference type="ARBA" id="ARBA00022833"/>
    </source>
</evidence>
<dbReference type="PANTHER" id="PTHR12053">
    <property type="entry name" value="PROTEASE FAMILY M28 PLASMA GLUTAMATE CARBOXYPEPTIDASE-RELATED"/>
    <property type="match status" value="1"/>
</dbReference>
<evidence type="ECO:0000256" key="6">
    <source>
        <dbReference type="ARBA" id="ARBA00022525"/>
    </source>
</evidence>
<keyword evidence="6" id="KW-0964">Secreted</keyword>
<dbReference type="AlphaFoldDB" id="A0A1I6H8Z3"/>
<dbReference type="STRING" id="400055.SAMN04490243_2434"/>
<evidence type="ECO:0000256" key="11">
    <source>
        <dbReference type="ARBA" id="ARBA00022801"/>
    </source>
</evidence>
<evidence type="ECO:0000256" key="16">
    <source>
        <dbReference type="ARBA" id="ARBA00023145"/>
    </source>
</evidence>
<evidence type="ECO:0000313" key="23">
    <source>
        <dbReference type="EMBL" id="SFR50969.1"/>
    </source>
</evidence>
<keyword evidence="11" id="KW-0378">Hydrolase</keyword>
<gene>
    <name evidence="23" type="ORF">SAMN04490243_2434</name>
</gene>
<evidence type="ECO:0000256" key="1">
    <source>
        <dbReference type="ARBA" id="ARBA00004240"/>
    </source>
</evidence>
<dbReference type="GO" id="GO:0046872">
    <property type="term" value="F:metal ion binding"/>
    <property type="evidence" value="ECO:0007669"/>
    <property type="project" value="UniProtKB-KW"/>
</dbReference>
<evidence type="ECO:0000256" key="20">
    <source>
        <dbReference type="ARBA" id="ARBA00033328"/>
    </source>
</evidence>
<evidence type="ECO:0000256" key="3">
    <source>
        <dbReference type="ARBA" id="ARBA00004555"/>
    </source>
</evidence>
<feature type="domain" description="Peptidase M28" evidence="22">
    <location>
        <begin position="272"/>
        <end position="452"/>
    </location>
</feature>
<keyword evidence="8" id="KW-0645">Protease</keyword>
<evidence type="ECO:0000256" key="9">
    <source>
        <dbReference type="ARBA" id="ARBA00022723"/>
    </source>
</evidence>
<dbReference type="SUPFAM" id="SSF53187">
    <property type="entry name" value="Zn-dependent exopeptidases"/>
    <property type="match status" value="1"/>
</dbReference>
<evidence type="ECO:0000259" key="22">
    <source>
        <dbReference type="Pfam" id="PF04389"/>
    </source>
</evidence>
<dbReference type="EMBL" id="FOYQ01000002">
    <property type="protein sequence ID" value="SFR50969.1"/>
    <property type="molecule type" value="Genomic_DNA"/>
</dbReference>
<evidence type="ECO:0000256" key="15">
    <source>
        <dbReference type="ARBA" id="ARBA00023049"/>
    </source>
</evidence>
<dbReference type="GO" id="GO:0070573">
    <property type="term" value="F:metallodipeptidase activity"/>
    <property type="evidence" value="ECO:0007669"/>
    <property type="project" value="InterPro"/>
</dbReference>
<dbReference type="InterPro" id="IPR039866">
    <property type="entry name" value="CPQ"/>
</dbReference>
<evidence type="ECO:0000256" key="17">
    <source>
        <dbReference type="ARBA" id="ARBA00023180"/>
    </source>
</evidence>
<dbReference type="PANTHER" id="PTHR12053:SF3">
    <property type="entry name" value="CARBOXYPEPTIDASE Q"/>
    <property type="match status" value="1"/>
</dbReference>
<keyword evidence="18" id="KW-0458">Lysosome</keyword>
<dbReference type="Gene3D" id="3.40.630.10">
    <property type="entry name" value="Zn peptidases"/>
    <property type="match status" value="1"/>
</dbReference>
<dbReference type="GO" id="GO:0005576">
    <property type="term" value="C:extracellular region"/>
    <property type="evidence" value="ECO:0007669"/>
    <property type="project" value="UniProtKB-SubCell"/>
</dbReference>
<keyword evidence="15" id="KW-0482">Metalloprotease</keyword>
<keyword evidence="24" id="KW-1185">Reference proteome</keyword>
<accession>A0A1I6H8Z3</accession>
<evidence type="ECO:0000256" key="21">
    <source>
        <dbReference type="SAM" id="SignalP"/>
    </source>
</evidence>
<sequence>MYCLRQWTLVFLGLLLCSRVGMAQQNAETMASAEAAMLEKIYNASLTDGAAYEWLRYLSTRIGGRLSGSVQAEQAITYTKKELEALGLDRVWLQPVMVPKWVRGKAEFAYIESTPGNTNNVPIRALGGSVATPVGGLKAGVVEVSGIEDLKSRDPEDIIGKIVFFNRPMDPTRINTFEAYSGCVDQRHSGAKEAGMLGAVGVIVRSMNLRLDDFPHTGSMSYGDLPVPQRIPAAAISTNGAELLSTTLKLNPDIKFYFAQSCRQLEDVESFNVIGEIKGSENPEKVIVVGGHLDSWDLGDGSHDDGAGCVQSMVVLRLLKKVGYTPKHTIRVVLFMNEENGLRGGRKYAEEVARKGEHHLLALESDAGGFSPRGFSFDCSPELLNQVLAWKPLFEPYLVHQFYAGGSGADIGPLKPNATVLAGLRPDSQRYFDYHHSDADTFEAVNRRELELGAAAMTSLVYLFDNNPPKALPPGSE</sequence>
<dbReference type="GO" id="GO:0005764">
    <property type="term" value="C:lysosome"/>
    <property type="evidence" value="ECO:0007669"/>
    <property type="project" value="UniProtKB-SubCell"/>
</dbReference>
<name>A0A1I6H8Z3_9FLAO</name>
<evidence type="ECO:0000256" key="5">
    <source>
        <dbReference type="ARBA" id="ARBA00014116"/>
    </source>
</evidence>
<proteinExistence type="predicted"/>
<protein>
    <recommendedName>
        <fullName evidence="5">Carboxypeptidase Q</fullName>
    </recommendedName>
    <alternativeName>
        <fullName evidence="20">Plasma glutamate carboxypeptidase</fullName>
    </alternativeName>
</protein>
<reference evidence="23 24" key="1">
    <citation type="submission" date="2016-10" db="EMBL/GenBank/DDBJ databases">
        <authorList>
            <person name="de Groot N.N."/>
        </authorList>
    </citation>
    <scope>NUCLEOTIDE SEQUENCE [LARGE SCALE GENOMIC DNA]</scope>
    <source>
        <strain evidence="23 24">DSM 21019</strain>
    </source>
</reference>
<keyword evidence="10 21" id="KW-0732">Signal</keyword>
<dbReference type="InterPro" id="IPR007484">
    <property type="entry name" value="Peptidase_M28"/>
</dbReference>
<dbReference type="GO" id="GO:0004180">
    <property type="term" value="F:carboxypeptidase activity"/>
    <property type="evidence" value="ECO:0007669"/>
    <property type="project" value="UniProtKB-KW"/>
</dbReference>
<keyword evidence="13" id="KW-0862">Zinc</keyword>
<keyword evidence="16" id="KW-0865">Zymogen</keyword>
<organism evidence="23 24">
    <name type="scientific">Robiginitalea myxolifaciens</name>
    <dbReference type="NCBI Taxonomy" id="400055"/>
    <lineage>
        <taxon>Bacteria</taxon>
        <taxon>Pseudomonadati</taxon>
        <taxon>Bacteroidota</taxon>
        <taxon>Flavobacteriia</taxon>
        <taxon>Flavobacteriales</taxon>
        <taxon>Flavobacteriaceae</taxon>
        <taxon>Robiginitalea</taxon>
    </lineage>
</organism>
<evidence type="ECO:0000256" key="8">
    <source>
        <dbReference type="ARBA" id="ARBA00022670"/>
    </source>
</evidence>
<comment type="subunit">
    <text evidence="19">Homodimer. The monomeric form is inactive while the homodimer is active.</text>
</comment>
<evidence type="ECO:0000313" key="24">
    <source>
        <dbReference type="Proteomes" id="UP000199534"/>
    </source>
</evidence>
<keyword evidence="14" id="KW-0333">Golgi apparatus</keyword>
<evidence type="ECO:0000256" key="14">
    <source>
        <dbReference type="ARBA" id="ARBA00023034"/>
    </source>
</evidence>
<keyword evidence="17" id="KW-0325">Glycoprotein</keyword>
<feature type="chain" id="PRO_5011539003" description="Carboxypeptidase Q" evidence="21">
    <location>
        <begin position="24"/>
        <end position="477"/>
    </location>
</feature>
<evidence type="ECO:0000256" key="18">
    <source>
        <dbReference type="ARBA" id="ARBA00023228"/>
    </source>
</evidence>
<comment type="subcellular location">
    <subcellularLocation>
        <location evidence="1">Endoplasmic reticulum</location>
    </subcellularLocation>
    <subcellularLocation>
        <location evidence="3">Golgi apparatus</location>
    </subcellularLocation>
    <subcellularLocation>
        <location evidence="2">Lysosome</location>
    </subcellularLocation>
    <subcellularLocation>
        <location evidence="4">Secreted</location>
    </subcellularLocation>
</comment>
<dbReference type="Proteomes" id="UP000199534">
    <property type="component" value="Unassembled WGS sequence"/>
</dbReference>
<evidence type="ECO:0000256" key="2">
    <source>
        <dbReference type="ARBA" id="ARBA00004371"/>
    </source>
</evidence>
<dbReference type="Gene3D" id="3.50.30.30">
    <property type="match status" value="1"/>
</dbReference>